<dbReference type="Gene3D" id="3.40.30.10">
    <property type="entry name" value="Glutaredoxin"/>
    <property type="match status" value="1"/>
</dbReference>
<proteinExistence type="predicted"/>
<dbReference type="SUPFAM" id="SSF52833">
    <property type="entry name" value="Thioredoxin-like"/>
    <property type="match status" value="1"/>
</dbReference>
<dbReference type="Proteomes" id="UP000626026">
    <property type="component" value="Unassembled WGS sequence"/>
</dbReference>
<dbReference type="PANTHER" id="PTHR43968">
    <property type="match status" value="1"/>
</dbReference>
<dbReference type="PROSITE" id="PS50404">
    <property type="entry name" value="GST_NTER"/>
    <property type="match status" value="1"/>
</dbReference>
<gene>
    <name evidence="2" type="ORF">IBL26_19660</name>
</gene>
<dbReference type="InterPro" id="IPR050983">
    <property type="entry name" value="GST_Omega/HSP26"/>
</dbReference>
<dbReference type="InterPro" id="IPR004045">
    <property type="entry name" value="Glutathione_S-Trfase_N"/>
</dbReference>
<dbReference type="InterPro" id="IPR036282">
    <property type="entry name" value="Glutathione-S-Trfase_C_sf"/>
</dbReference>
<feature type="domain" description="GST N-terminal" evidence="1">
    <location>
        <begin position="1"/>
        <end position="80"/>
    </location>
</feature>
<keyword evidence="3" id="KW-1185">Reference proteome</keyword>
<protein>
    <submittedName>
        <fullName evidence="2">Glutathione S-transferase family protein</fullName>
    </submittedName>
</protein>
<evidence type="ECO:0000313" key="3">
    <source>
        <dbReference type="Proteomes" id="UP000626026"/>
    </source>
</evidence>
<organism evidence="2 3">
    <name type="scientific">Teichococcus aerophilus</name>
    <dbReference type="NCBI Taxonomy" id="1224513"/>
    <lineage>
        <taxon>Bacteria</taxon>
        <taxon>Pseudomonadati</taxon>
        <taxon>Pseudomonadota</taxon>
        <taxon>Alphaproteobacteria</taxon>
        <taxon>Acetobacterales</taxon>
        <taxon>Roseomonadaceae</taxon>
        <taxon>Roseomonas</taxon>
    </lineage>
</organism>
<dbReference type="EMBL" id="JACTVA010000045">
    <property type="protein sequence ID" value="MBC9209069.1"/>
    <property type="molecule type" value="Genomic_DNA"/>
</dbReference>
<comment type="caution">
    <text evidence="2">The sequence shown here is derived from an EMBL/GenBank/DDBJ whole genome shotgun (WGS) entry which is preliminary data.</text>
</comment>
<dbReference type="SUPFAM" id="SSF47616">
    <property type="entry name" value="GST C-terminal domain-like"/>
    <property type="match status" value="1"/>
</dbReference>
<name>A0ABR7RR36_9PROT</name>
<accession>A0ABR7RR36</accession>
<dbReference type="Pfam" id="PF13410">
    <property type="entry name" value="GST_C_2"/>
    <property type="match status" value="1"/>
</dbReference>
<sequence length="197" mass="21669">MRLFYSSGSPFVRKVMICAILRGLDKRLELLTTNPHVSPPELLAQNPLSKVPCLVPSDDLPIFDSRVICEYLDNLGTASPLFPDPGPERTGSLVLQALGDGIMDAAVARRIQQPWPRDEGRQAFDARQKAAIDRSLDWLEQYPPGPLRDIGSIAVACALGYLDFRFGAEPWRDSRPSLAAWFTKAASHPAMAETVPA</sequence>
<dbReference type="PANTHER" id="PTHR43968:SF6">
    <property type="entry name" value="GLUTATHIONE S-TRANSFERASE OMEGA"/>
    <property type="match status" value="1"/>
</dbReference>
<evidence type="ECO:0000259" key="1">
    <source>
        <dbReference type="PROSITE" id="PS50404"/>
    </source>
</evidence>
<dbReference type="Gene3D" id="1.20.1050.10">
    <property type="match status" value="1"/>
</dbReference>
<dbReference type="Pfam" id="PF13409">
    <property type="entry name" value="GST_N_2"/>
    <property type="match status" value="1"/>
</dbReference>
<reference evidence="2 3" key="1">
    <citation type="journal article" date="2013" name="Int. J. Syst. Evol. Microbiol.">
        <title>Roseomonas aerophila sp. nov., isolated from air.</title>
        <authorList>
            <person name="Kim S.J."/>
            <person name="Weon H.Y."/>
            <person name="Ahn J.H."/>
            <person name="Hong S.B."/>
            <person name="Seok S.J."/>
            <person name="Whang K.S."/>
            <person name="Kwon S.W."/>
        </authorList>
    </citation>
    <scope>NUCLEOTIDE SEQUENCE [LARGE SCALE GENOMIC DNA]</scope>
    <source>
        <strain evidence="2 3">NBRC 108923</strain>
    </source>
</reference>
<evidence type="ECO:0000313" key="2">
    <source>
        <dbReference type="EMBL" id="MBC9209069.1"/>
    </source>
</evidence>
<dbReference type="InterPro" id="IPR036249">
    <property type="entry name" value="Thioredoxin-like_sf"/>
</dbReference>
<dbReference type="CDD" id="cd03205">
    <property type="entry name" value="GST_C_6"/>
    <property type="match status" value="1"/>
</dbReference>